<dbReference type="SUPFAM" id="SSF54909">
    <property type="entry name" value="Dimeric alpha+beta barrel"/>
    <property type="match status" value="1"/>
</dbReference>
<evidence type="ECO:0000313" key="3">
    <source>
        <dbReference type="Proteomes" id="UP000197424"/>
    </source>
</evidence>
<name>A0A248LIR0_9NEIS</name>
<dbReference type="PANTHER" id="PTHR41521">
    <property type="match status" value="1"/>
</dbReference>
<evidence type="ECO:0000313" key="2">
    <source>
        <dbReference type="EMBL" id="ASJ24389.1"/>
    </source>
</evidence>
<dbReference type="Pfam" id="PF07045">
    <property type="entry name" value="DUF1330"/>
    <property type="match status" value="1"/>
</dbReference>
<proteinExistence type="predicted"/>
<dbReference type="OrthoDB" id="516779at2"/>
<dbReference type="Gene3D" id="3.30.70.100">
    <property type="match status" value="1"/>
</dbReference>
<dbReference type="EMBL" id="CP022115">
    <property type="protein sequence ID" value="ASJ24389.1"/>
    <property type="molecule type" value="Genomic_DNA"/>
</dbReference>
<gene>
    <name evidence="2" type="ORF">LHGZ1_1558</name>
</gene>
<organism evidence="2 3">
    <name type="scientific">Laribacter hongkongensis</name>
    <dbReference type="NCBI Taxonomy" id="168471"/>
    <lineage>
        <taxon>Bacteria</taxon>
        <taxon>Pseudomonadati</taxon>
        <taxon>Pseudomonadota</taxon>
        <taxon>Betaproteobacteria</taxon>
        <taxon>Neisseriales</taxon>
        <taxon>Aquaspirillaceae</taxon>
        <taxon>Laribacter</taxon>
    </lineage>
</organism>
<feature type="domain" description="DUF1330" evidence="1">
    <location>
        <begin position="4"/>
        <end position="94"/>
    </location>
</feature>
<evidence type="ECO:0000259" key="1">
    <source>
        <dbReference type="Pfam" id="PF07045"/>
    </source>
</evidence>
<dbReference type="InterPro" id="IPR010753">
    <property type="entry name" value="DUF1330"/>
</dbReference>
<dbReference type="AlphaFoldDB" id="A0A248LIR0"/>
<protein>
    <submittedName>
        <fullName evidence="2">DUF1330 domain containing protein</fullName>
    </submittedName>
</protein>
<dbReference type="RefSeq" id="WP_088860714.1">
    <property type="nucleotide sequence ID" value="NZ_CP022115.1"/>
</dbReference>
<dbReference type="PANTHER" id="PTHR41521:SF4">
    <property type="entry name" value="BLR0684 PROTEIN"/>
    <property type="match status" value="1"/>
</dbReference>
<dbReference type="InterPro" id="IPR011008">
    <property type="entry name" value="Dimeric_a/b-barrel"/>
</dbReference>
<reference evidence="3" key="1">
    <citation type="submission" date="2017-06" db="EMBL/GenBank/DDBJ databases">
        <title>Whole genome sequence of Laribacter hongkongensis LHGZ1.</title>
        <authorList>
            <person name="Chen D."/>
            <person name="Wu H."/>
            <person name="Chen J."/>
        </authorList>
    </citation>
    <scope>NUCLEOTIDE SEQUENCE [LARGE SCALE GENOMIC DNA]</scope>
    <source>
        <strain evidence="3">LHGZ1</strain>
    </source>
</reference>
<sequence>MANAYVVSQLTVKDPELWKEYRNLVLATLIPWEGELVFRGKQVSVLSGTSHHHDIVVIRFPNLAKANGWFSSFDYQGLIPLGQHAADMTLSIYEE</sequence>
<accession>A0A248LIR0</accession>
<dbReference type="Proteomes" id="UP000197424">
    <property type="component" value="Chromosome"/>
</dbReference>